<keyword evidence="2" id="KW-0378">Hydrolase</keyword>
<dbReference type="Pfam" id="PF12697">
    <property type="entry name" value="Abhydrolase_6"/>
    <property type="match status" value="1"/>
</dbReference>
<dbReference type="SUPFAM" id="SSF53474">
    <property type="entry name" value="alpha/beta-Hydrolases"/>
    <property type="match status" value="1"/>
</dbReference>
<dbReference type="InterPro" id="IPR052897">
    <property type="entry name" value="Sec-Metab_Biosynth_Hydrolase"/>
</dbReference>
<evidence type="ECO:0000313" key="3">
    <source>
        <dbReference type="Proteomes" id="UP001500804"/>
    </source>
</evidence>
<dbReference type="InterPro" id="IPR000073">
    <property type="entry name" value="AB_hydrolase_1"/>
</dbReference>
<dbReference type="Gene3D" id="3.40.50.1820">
    <property type="entry name" value="alpha/beta hydrolase"/>
    <property type="match status" value="1"/>
</dbReference>
<dbReference type="Proteomes" id="UP001500804">
    <property type="component" value="Unassembled WGS sequence"/>
</dbReference>
<organism evidence="2 3">
    <name type="scientific">Pseudonocardia adelaidensis</name>
    <dbReference type="NCBI Taxonomy" id="648754"/>
    <lineage>
        <taxon>Bacteria</taxon>
        <taxon>Bacillati</taxon>
        <taxon>Actinomycetota</taxon>
        <taxon>Actinomycetes</taxon>
        <taxon>Pseudonocardiales</taxon>
        <taxon>Pseudonocardiaceae</taxon>
        <taxon>Pseudonocardia</taxon>
    </lineage>
</organism>
<dbReference type="InterPro" id="IPR029058">
    <property type="entry name" value="AB_hydrolase_fold"/>
</dbReference>
<sequence length="231" mass="24396">MLADVTTFVLVHGAWHGGWCWRDVVAPLRSAGHDVVVPTLLGLGERAGEFRPDIGLRDHVDDVVGALEGADLRDVVLVGHSYAGLVVREAADRVPERVAQLVLVDAWAGPDGASIDSLAPEYFRSWVDSVSDGGATPVPAARTAGVTDPQQVAWVEALMTPQPRRTFSDPTRLTGAVDAVPCRAVICTPPGRIPFGAWARGFGWPTVELESGHDAMITAPGALAGILLEDA</sequence>
<accession>A0ABP9P029</accession>
<name>A0ABP9P029_9PSEU</name>
<dbReference type="GO" id="GO:0016787">
    <property type="term" value="F:hydrolase activity"/>
    <property type="evidence" value="ECO:0007669"/>
    <property type="project" value="UniProtKB-KW"/>
</dbReference>
<reference evidence="3" key="1">
    <citation type="journal article" date="2019" name="Int. J. Syst. Evol. Microbiol.">
        <title>The Global Catalogue of Microorganisms (GCM) 10K type strain sequencing project: providing services to taxonomists for standard genome sequencing and annotation.</title>
        <authorList>
            <consortium name="The Broad Institute Genomics Platform"/>
            <consortium name="The Broad Institute Genome Sequencing Center for Infectious Disease"/>
            <person name="Wu L."/>
            <person name="Ma J."/>
        </authorList>
    </citation>
    <scope>NUCLEOTIDE SEQUENCE [LARGE SCALE GENOMIC DNA]</scope>
    <source>
        <strain evidence="3">JCM 18302</strain>
    </source>
</reference>
<dbReference type="PANTHER" id="PTHR37017:SF11">
    <property type="entry name" value="ESTERASE_LIPASE_THIOESTERASE DOMAIN-CONTAINING PROTEIN"/>
    <property type="match status" value="1"/>
</dbReference>
<feature type="domain" description="AB hydrolase-1" evidence="1">
    <location>
        <begin position="8"/>
        <end position="224"/>
    </location>
</feature>
<evidence type="ECO:0000313" key="2">
    <source>
        <dbReference type="EMBL" id="GAA5137756.1"/>
    </source>
</evidence>
<comment type="caution">
    <text evidence="2">The sequence shown here is derived from an EMBL/GenBank/DDBJ whole genome shotgun (WGS) entry which is preliminary data.</text>
</comment>
<gene>
    <name evidence="2" type="ORF">GCM10023320_71100</name>
</gene>
<proteinExistence type="predicted"/>
<dbReference type="EMBL" id="BAABJO010000038">
    <property type="protein sequence ID" value="GAA5137756.1"/>
    <property type="molecule type" value="Genomic_DNA"/>
</dbReference>
<protein>
    <submittedName>
        <fullName evidence="2">Alpha/beta fold hydrolase</fullName>
    </submittedName>
</protein>
<keyword evidence="3" id="KW-1185">Reference proteome</keyword>
<evidence type="ECO:0000259" key="1">
    <source>
        <dbReference type="Pfam" id="PF12697"/>
    </source>
</evidence>
<dbReference type="PANTHER" id="PTHR37017">
    <property type="entry name" value="AB HYDROLASE-1 DOMAIN-CONTAINING PROTEIN-RELATED"/>
    <property type="match status" value="1"/>
</dbReference>